<dbReference type="GO" id="GO:0010890">
    <property type="term" value="P:positive regulation of triglyceride storage"/>
    <property type="evidence" value="ECO:0007669"/>
    <property type="project" value="TreeGrafter"/>
</dbReference>
<organism evidence="4 5">
    <name type="scientific">Cottoperca gobio</name>
    <name type="common">Frogmouth</name>
    <name type="synonym">Aphritis gobio</name>
    <dbReference type="NCBI Taxonomy" id="56716"/>
    <lineage>
        <taxon>Eukaryota</taxon>
        <taxon>Metazoa</taxon>
        <taxon>Chordata</taxon>
        <taxon>Craniata</taxon>
        <taxon>Vertebrata</taxon>
        <taxon>Euteleostomi</taxon>
        <taxon>Actinopterygii</taxon>
        <taxon>Neopterygii</taxon>
        <taxon>Teleostei</taxon>
        <taxon>Neoteleostei</taxon>
        <taxon>Acanthomorphata</taxon>
        <taxon>Eupercaria</taxon>
        <taxon>Perciformes</taxon>
        <taxon>Notothenioidei</taxon>
        <taxon>Bovichtidae</taxon>
        <taxon>Cottoperca</taxon>
    </lineage>
</organism>
<dbReference type="GO" id="GO:0005829">
    <property type="term" value="C:cytosol"/>
    <property type="evidence" value="ECO:0007669"/>
    <property type="project" value="TreeGrafter"/>
</dbReference>
<protein>
    <submittedName>
        <fullName evidence="5">Perilipin-2-like isoform X1</fullName>
    </submittedName>
</protein>
<sequence>MRGAVFSHEATLCRCTKHAKEQQPDCTVFLQKVLSAAARLAKVPIVYSVCTKLSVFYIDTKGGHPNLRSVCEVLESSVTAVVSPVMVKLEPQIFVANDVACRSLDWLERAFPLLHTPTEEIVANAKNKMHEIQDVVSIAVYGTIDCVEHTVAWLRAGIQQIDVQADQSRVEKAIKVASVGLDSALIMSEALVDRVLPPTEEDKKEEAHLVEGFEAAILWRRYPLRLVSLATKMCRRTYHMVGSRMQSVQAMENLSSVLFQDLQTKCLTVTWSIHVLPQYLQHQLVSVFFFINQMYNLGCPPPKQSHQDRSCLNATETPTRMVLVPSQVKPTCRMTPFKTPVFKNGCIAEGCLR</sequence>
<name>A0A6J2QAP7_COTGO</name>
<dbReference type="SUPFAM" id="SSF109775">
    <property type="entry name" value="Mannose-6-phosphate receptor binding protein 1 (Tip47), C-terminal domain"/>
    <property type="match status" value="1"/>
</dbReference>
<keyword evidence="4" id="KW-1185">Reference proteome</keyword>
<dbReference type="Pfam" id="PF03036">
    <property type="entry name" value="Perilipin"/>
    <property type="match status" value="1"/>
</dbReference>
<keyword evidence="3" id="KW-0551">Lipid droplet</keyword>
<evidence type="ECO:0000313" key="5">
    <source>
        <dbReference type="RefSeq" id="XP_029294387.1"/>
    </source>
</evidence>
<dbReference type="GO" id="GO:0019915">
    <property type="term" value="P:lipid storage"/>
    <property type="evidence" value="ECO:0007669"/>
    <property type="project" value="TreeGrafter"/>
</dbReference>
<dbReference type="PANTHER" id="PTHR14024:SF49">
    <property type="entry name" value="LIPID STORAGE DROPLETS SURFACE-BINDING PROTEIN 1"/>
    <property type="match status" value="1"/>
</dbReference>
<gene>
    <name evidence="5" type="primary">LOC115012742</name>
</gene>
<proteinExistence type="inferred from homology"/>
<dbReference type="InterPro" id="IPR004279">
    <property type="entry name" value="Perilipin"/>
</dbReference>
<evidence type="ECO:0000256" key="1">
    <source>
        <dbReference type="ARBA" id="ARBA00004502"/>
    </source>
</evidence>
<dbReference type="AlphaFoldDB" id="A0A6J2QAP7"/>
<dbReference type="InParanoid" id="A0A6J2QAP7"/>
<dbReference type="OrthoDB" id="376826at2759"/>
<dbReference type="Proteomes" id="UP000504630">
    <property type="component" value="Chromosome 1"/>
</dbReference>
<dbReference type="RefSeq" id="XP_029294387.1">
    <property type="nucleotide sequence ID" value="XM_029438527.1"/>
</dbReference>
<dbReference type="GO" id="GO:0005811">
    <property type="term" value="C:lipid droplet"/>
    <property type="evidence" value="ECO:0007669"/>
    <property type="project" value="UniProtKB-SubCell"/>
</dbReference>
<accession>A0A6J2QAP7</accession>
<dbReference type="GeneID" id="115012742"/>
<reference evidence="5" key="1">
    <citation type="submission" date="2025-08" db="UniProtKB">
        <authorList>
            <consortium name="RefSeq"/>
        </authorList>
    </citation>
    <scope>IDENTIFICATION</scope>
</reference>
<evidence type="ECO:0000313" key="4">
    <source>
        <dbReference type="Proteomes" id="UP000504630"/>
    </source>
</evidence>
<evidence type="ECO:0000256" key="2">
    <source>
        <dbReference type="ARBA" id="ARBA00006311"/>
    </source>
</evidence>
<comment type="subcellular location">
    <subcellularLocation>
        <location evidence="1">Lipid droplet</location>
    </subcellularLocation>
</comment>
<dbReference type="KEGG" id="cgob:115012742"/>
<evidence type="ECO:0000256" key="3">
    <source>
        <dbReference type="ARBA" id="ARBA00022677"/>
    </source>
</evidence>
<dbReference type="PANTHER" id="PTHR14024">
    <property type="entry name" value="PERILIPIN"/>
    <property type="match status" value="1"/>
</dbReference>
<comment type="similarity">
    <text evidence="2">Belongs to the perilipin family.</text>
</comment>